<feature type="domain" description="O-methyltransferase C-terminal" evidence="4">
    <location>
        <begin position="122"/>
        <end position="332"/>
    </location>
</feature>
<dbReference type="Proteomes" id="UP001165283">
    <property type="component" value="Unassembled WGS sequence"/>
</dbReference>
<evidence type="ECO:0000256" key="2">
    <source>
        <dbReference type="ARBA" id="ARBA00022679"/>
    </source>
</evidence>
<keyword evidence="3" id="KW-0949">S-adenosyl-L-methionine</keyword>
<dbReference type="InterPro" id="IPR036390">
    <property type="entry name" value="WH_DNA-bd_sf"/>
</dbReference>
<dbReference type="Pfam" id="PF08100">
    <property type="entry name" value="Dimerisation"/>
    <property type="match status" value="1"/>
</dbReference>
<dbReference type="Pfam" id="PF00891">
    <property type="entry name" value="Methyltransf_2"/>
    <property type="match status" value="1"/>
</dbReference>
<dbReference type="PANTHER" id="PTHR43712">
    <property type="entry name" value="PUTATIVE (AFU_ORTHOLOGUE AFUA_4G14580)-RELATED"/>
    <property type="match status" value="1"/>
</dbReference>
<dbReference type="SUPFAM" id="SSF46785">
    <property type="entry name" value="Winged helix' DNA-binding domain"/>
    <property type="match status" value="1"/>
</dbReference>
<dbReference type="PIRSF" id="PIRSF005739">
    <property type="entry name" value="O-mtase"/>
    <property type="match status" value="1"/>
</dbReference>
<evidence type="ECO:0000313" key="7">
    <source>
        <dbReference type="Proteomes" id="UP001165283"/>
    </source>
</evidence>
<dbReference type="SUPFAM" id="SSF53335">
    <property type="entry name" value="S-adenosyl-L-methionine-dependent methyltransferases"/>
    <property type="match status" value="1"/>
</dbReference>
<gene>
    <name evidence="6" type="ORF">KDL28_19970</name>
</gene>
<reference evidence="6" key="1">
    <citation type="submission" date="2021-04" db="EMBL/GenBank/DDBJ databases">
        <title>Pseudonocardia sp. nov., isolated from sandy soil of mangrove forest.</title>
        <authorList>
            <person name="Zan Z."/>
            <person name="Huang R."/>
            <person name="Liu W."/>
        </authorList>
    </citation>
    <scope>NUCLEOTIDE SEQUENCE</scope>
    <source>
        <strain evidence="6">S2-4</strain>
    </source>
</reference>
<dbReference type="Gene3D" id="1.10.10.10">
    <property type="entry name" value="Winged helix-like DNA-binding domain superfamily/Winged helix DNA-binding domain"/>
    <property type="match status" value="1"/>
</dbReference>
<dbReference type="GO" id="GO:0008168">
    <property type="term" value="F:methyltransferase activity"/>
    <property type="evidence" value="ECO:0007669"/>
    <property type="project" value="UniProtKB-KW"/>
</dbReference>
<proteinExistence type="predicted"/>
<dbReference type="PANTHER" id="PTHR43712:SF2">
    <property type="entry name" value="O-METHYLTRANSFERASE CICE"/>
    <property type="match status" value="1"/>
</dbReference>
<dbReference type="EMBL" id="JAGSOV010000041">
    <property type="protein sequence ID" value="MCO1657338.1"/>
    <property type="molecule type" value="Genomic_DNA"/>
</dbReference>
<dbReference type="InterPro" id="IPR016461">
    <property type="entry name" value="COMT-like"/>
</dbReference>
<keyword evidence="1 6" id="KW-0489">Methyltransferase</keyword>
<evidence type="ECO:0000259" key="4">
    <source>
        <dbReference type="Pfam" id="PF00891"/>
    </source>
</evidence>
<evidence type="ECO:0000256" key="1">
    <source>
        <dbReference type="ARBA" id="ARBA00022603"/>
    </source>
</evidence>
<keyword evidence="2" id="KW-0808">Transferase</keyword>
<dbReference type="InterPro" id="IPR012967">
    <property type="entry name" value="COMT_dimerisation"/>
</dbReference>
<dbReference type="GO" id="GO:0032259">
    <property type="term" value="P:methylation"/>
    <property type="evidence" value="ECO:0007669"/>
    <property type="project" value="UniProtKB-KW"/>
</dbReference>
<comment type="caution">
    <text evidence="6">The sequence shown here is derived from an EMBL/GenBank/DDBJ whole genome shotgun (WGS) entry which is preliminary data.</text>
</comment>
<organism evidence="6 7">
    <name type="scientific">Pseudonocardia humida</name>
    <dbReference type="NCBI Taxonomy" id="2800819"/>
    <lineage>
        <taxon>Bacteria</taxon>
        <taxon>Bacillati</taxon>
        <taxon>Actinomycetota</taxon>
        <taxon>Actinomycetes</taxon>
        <taxon>Pseudonocardiales</taxon>
        <taxon>Pseudonocardiaceae</taxon>
        <taxon>Pseudonocardia</taxon>
    </lineage>
</organism>
<dbReference type="Gene3D" id="1.10.287.1350">
    <property type="match status" value="1"/>
</dbReference>
<dbReference type="Gene3D" id="3.40.50.150">
    <property type="entry name" value="Vaccinia Virus protein VP39"/>
    <property type="match status" value="1"/>
</dbReference>
<name>A0ABT1A2X0_9PSEU</name>
<dbReference type="InterPro" id="IPR029063">
    <property type="entry name" value="SAM-dependent_MTases_sf"/>
</dbReference>
<evidence type="ECO:0000313" key="6">
    <source>
        <dbReference type="EMBL" id="MCO1657338.1"/>
    </source>
</evidence>
<evidence type="ECO:0000259" key="5">
    <source>
        <dbReference type="Pfam" id="PF08100"/>
    </source>
</evidence>
<keyword evidence="7" id="KW-1185">Reference proteome</keyword>
<protein>
    <submittedName>
        <fullName evidence="6">Methyltransferase</fullName>
    </submittedName>
</protein>
<dbReference type="PROSITE" id="PS51683">
    <property type="entry name" value="SAM_OMT_II"/>
    <property type="match status" value="1"/>
</dbReference>
<dbReference type="RefSeq" id="WP_252440944.1">
    <property type="nucleotide sequence ID" value="NZ_JAGSOV010000041.1"/>
</dbReference>
<accession>A0ABT1A2X0</accession>
<evidence type="ECO:0000256" key="3">
    <source>
        <dbReference type="ARBA" id="ARBA00022691"/>
    </source>
</evidence>
<dbReference type="InterPro" id="IPR036388">
    <property type="entry name" value="WH-like_DNA-bd_sf"/>
</dbReference>
<sequence>MAEVRPAEGPDDPDDPVVLAGRLLEIVNGSWMAQAARVAAELGLADLLAAGPLGVAELAGATGAHEPSLRRLLRALVTIGVCDELDGDEFAVTAMGRLLAADADGSVRDWTRYWGRYLWDEWAQLPHSITTGRAGREVVSGSRNFDALREDPERAAVFNGAMADMTRLSARGIVAGYDFSRFARITDVGGGYGELLAGVLLASPAATGVLLDLPHAVAHARANLEKAGVAQRCELVAGSFFAEVPGGSDAYLLKNVLHDWDDERSASILAACRAAMSASSRLLVIERLMPERMEPVDGHRAMARSDLNMLVAHAAQERTEAEFRRLLDGAGLRVGAVTPVPTGLHVIEAFVVD</sequence>
<feature type="domain" description="O-methyltransferase dimerisation" evidence="5">
    <location>
        <begin position="25"/>
        <end position="101"/>
    </location>
</feature>
<dbReference type="InterPro" id="IPR001077">
    <property type="entry name" value="COMT_C"/>
</dbReference>